<evidence type="ECO:0000256" key="3">
    <source>
        <dbReference type="ARBA" id="ARBA00012362"/>
    </source>
</evidence>
<dbReference type="InterPro" id="IPR013785">
    <property type="entry name" value="Aldolase_TIM"/>
</dbReference>
<dbReference type="CDD" id="cd00331">
    <property type="entry name" value="IGPS"/>
    <property type="match status" value="1"/>
</dbReference>
<keyword evidence="6" id="KW-0822">Tryptophan biosynthesis</keyword>
<evidence type="ECO:0000256" key="2">
    <source>
        <dbReference type="ARBA" id="ARBA00004696"/>
    </source>
</evidence>
<comment type="catalytic activity">
    <reaction evidence="1">
        <text>1-(2-carboxyphenylamino)-1-deoxy-D-ribulose 5-phosphate + H(+) = (1S,2R)-1-C-(indol-3-yl)glycerol 3-phosphate + CO2 + H2O</text>
        <dbReference type="Rhea" id="RHEA:23476"/>
        <dbReference type="ChEBI" id="CHEBI:15377"/>
        <dbReference type="ChEBI" id="CHEBI:15378"/>
        <dbReference type="ChEBI" id="CHEBI:16526"/>
        <dbReference type="ChEBI" id="CHEBI:58613"/>
        <dbReference type="ChEBI" id="CHEBI:58866"/>
        <dbReference type="EC" id="4.1.1.48"/>
    </reaction>
</comment>
<evidence type="ECO:0000313" key="11">
    <source>
        <dbReference type="Proteomes" id="UP000239425"/>
    </source>
</evidence>
<dbReference type="SUPFAM" id="SSF51366">
    <property type="entry name" value="Ribulose-phoshate binding barrel"/>
    <property type="match status" value="1"/>
</dbReference>
<evidence type="ECO:0000313" key="10">
    <source>
        <dbReference type="EMBL" id="PPE03392.1"/>
    </source>
</evidence>
<evidence type="ECO:0000256" key="7">
    <source>
        <dbReference type="ARBA" id="ARBA00023141"/>
    </source>
</evidence>
<dbReference type="AlphaFoldDB" id="A0A2S5R884"/>
<dbReference type="GO" id="GO:0004425">
    <property type="term" value="F:indole-3-glycerol-phosphate synthase activity"/>
    <property type="evidence" value="ECO:0007669"/>
    <property type="project" value="UniProtKB-EC"/>
</dbReference>
<dbReference type="Gene3D" id="3.20.20.70">
    <property type="entry name" value="Aldolase class I"/>
    <property type="match status" value="1"/>
</dbReference>
<keyword evidence="5" id="KW-0210">Decarboxylase</keyword>
<evidence type="ECO:0000259" key="9">
    <source>
        <dbReference type="Pfam" id="PF00218"/>
    </source>
</evidence>
<evidence type="ECO:0000256" key="1">
    <source>
        <dbReference type="ARBA" id="ARBA00001633"/>
    </source>
</evidence>
<sequence length="259" mass="28845">MSVNFLEKIRSYVERRVELMPDNLIETPNTLDFCQIFTTPTKPIIISEVKFASPSRGQIYPGQLNHVDIASSYINAGAAAVSVLAEPNYFKGSIDFIKDIRAAHPELHILLKDFVLSKKQIAQGLLCGANAVLLIATFLNKDLLKELYDYSLHCGLTPIIEVHNALELEQALQVSPRVIGINNRNLQTLEISLDTSGNLIKHIPDDCYVICESGIDNAVQIQEMKDIGLDGFLIGSMLMRHENPGMELQKLISEVRNES</sequence>
<dbReference type="Pfam" id="PF00218">
    <property type="entry name" value="IGPS"/>
    <property type="match status" value="1"/>
</dbReference>
<protein>
    <recommendedName>
        <fullName evidence="3">indole-3-glycerol-phosphate synthase</fullName>
        <ecNumber evidence="3">4.1.1.48</ecNumber>
    </recommendedName>
</protein>
<dbReference type="GO" id="GO:0004640">
    <property type="term" value="F:phosphoribosylanthranilate isomerase activity"/>
    <property type="evidence" value="ECO:0007669"/>
    <property type="project" value="TreeGrafter"/>
</dbReference>
<evidence type="ECO:0000256" key="8">
    <source>
        <dbReference type="ARBA" id="ARBA00023239"/>
    </source>
</evidence>
<reference evidence="10 11" key="1">
    <citation type="submission" date="2017-11" db="EMBL/GenBank/DDBJ databases">
        <title>Comparative genomic analysis of Holospora spp., intranuclear symbionts of paramecia.</title>
        <authorList>
            <person name="Garushyants S.K."/>
            <person name="Beliavskaya A."/>
            <person name="Malko D.B."/>
            <person name="Logacheva M.D."/>
            <person name="Rautian M.S."/>
            <person name="Gelfand M.S."/>
        </authorList>
    </citation>
    <scope>NUCLEOTIDE SEQUENCE [LARGE SCALE GENOMIC DNA]</scope>
    <source>
        <strain evidence="11">02AZ16</strain>
    </source>
</reference>
<gene>
    <name evidence="10" type="ORF">HCUR_01131</name>
</gene>
<comment type="caution">
    <text evidence="10">The sequence shown here is derived from an EMBL/GenBank/DDBJ whole genome shotgun (WGS) entry which is preliminary data.</text>
</comment>
<evidence type="ECO:0000256" key="6">
    <source>
        <dbReference type="ARBA" id="ARBA00022822"/>
    </source>
</evidence>
<dbReference type="InterPro" id="IPR045186">
    <property type="entry name" value="Indole-3-glycerol_P_synth"/>
</dbReference>
<dbReference type="PANTHER" id="PTHR22854">
    <property type="entry name" value="TRYPTOPHAN BIOSYNTHESIS PROTEIN"/>
    <property type="match status" value="1"/>
</dbReference>
<dbReference type="PANTHER" id="PTHR22854:SF2">
    <property type="entry name" value="INDOLE-3-GLYCEROL-PHOSPHATE SYNTHASE"/>
    <property type="match status" value="1"/>
</dbReference>
<evidence type="ECO:0000256" key="4">
    <source>
        <dbReference type="ARBA" id="ARBA00022605"/>
    </source>
</evidence>
<dbReference type="GO" id="GO:0000162">
    <property type="term" value="P:L-tryptophan biosynthetic process"/>
    <property type="evidence" value="ECO:0007669"/>
    <property type="project" value="UniProtKB-UniPathway"/>
</dbReference>
<dbReference type="InterPro" id="IPR013798">
    <property type="entry name" value="Indole-3-glycerol_P_synth_dom"/>
</dbReference>
<keyword evidence="4" id="KW-0028">Amino-acid biosynthesis</keyword>
<keyword evidence="7" id="KW-0057">Aromatic amino acid biosynthesis</keyword>
<accession>A0A2S5R884</accession>
<dbReference type="InterPro" id="IPR011060">
    <property type="entry name" value="RibuloseP-bd_barrel"/>
</dbReference>
<dbReference type="Proteomes" id="UP000239425">
    <property type="component" value="Unassembled WGS sequence"/>
</dbReference>
<keyword evidence="11" id="KW-1185">Reference proteome</keyword>
<name>A0A2S5R884_9PROT</name>
<feature type="domain" description="Indole-3-glycerol phosphate synthase" evidence="9">
    <location>
        <begin position="29"/>
        <end position="250"/>
    </location>
</feature>
<dbReference type="EMBL" id="PHHC01000105">
    <property type="protein sequence ID" value="PPE03392.1"/>
    <property type="molecule type" value="Genomic_DNA"/>
</dbReference>
<proteinExistence type="predicted"/>
<dbReference type="UniPathway" id="UPA00035">
    <property type="reaction ID" value="UER00043"/>
</dbReference>
<keyword evidence="8" id="KW-0456">Lyase</keyword>
<organism evidence="10 11">
    <name type="scientific">Holospora curviuscula</name>
    <dbReference type="NCBI Taxonomy" id="1082868"/>
    <lineage>
        <taxon>Bacteria</taxon>
        <taxon>Pseudomonadati</taxon>
        <taxon>Pseudomonadota</taxon>
        <taxon>Alphaproteobacteria</taxon>
        <taxon>Holosporales</taxon>
        <taxon>Holosporaceae</taxon>
        <taxon>Holospora</taxon>
    </lineage>
</organism>
<dbReference type="EC" id="4.1.1.48" evidence="3"/>
<comment type="pathway">
    <text evidence="2">Amino-acid biosynthesis; L-tryptophan biosynthesis; L-tryptophan from chorismate: step 4/5.</text>
</comment>
<evidence type="ECO:0000256" key="5">
    <source>
        <dbReference type="ARBA" id="ARBA00022793"/>
    </source>
</evidence>